<name>A0A221K4S4_9RHOB</name>
<evidence type="ECO:0000313" key="3">
    <source>
        <dbReference type="Proteomes" id="UP000199754"/>
    </source>
</evidence>
<keyword evidence="1" id="KW-1133">Transmembrane helix</keyword>
<dbReference type="Pfam" id="PF12860">
    <property type="entry name" value="PAS_7"/>
    <property type="match status" value="1"/>
</dbReference>
<dbReference type="OrthoDB" id="9797304at2"/>
<dbReference type="EMBL" id="CP022415">
    <property type="protein sequence ID" value="ASM73989.1"/>
    <property type="molecule type" value="Genomic_DNA"/>
</dbReference>
<dbReference type="SUPFAM" id="SSF55785">
    <property type="entry name" value="PYP-like sensor domain (PAS domain)"/>
    <property type="match status" value="1"/>
</dbReference>
<keyword evidence="3" id="KW-1185">Reference proteome</keyword>
<dbReference type="EC" id="2.7.13.3" evidence="2"/>
<keyword evidence="1" id="KW-0812">Transmembrane</keyword>
<organism evidence="2 3">
    <name type="scientific">Pseudosulfitobacter pseudonitzschiae</name>
    <dbReference type="NCBI Taxonomy" id="1402135"/>
    <lineage>
        <taxon>Bacteria</taxon>
        <taxon>Pseudomonadati</taxon>
        <taxon>Pseudomonadota</taxon>
        <taxon>Alphaproteobacteria</taxon>
        <taxon>Rhodobacterales</taxon>
        <taxon>Roseobacteraceae</taxon>
        <taxon>Pseudosulfitobacter</taxon>
    </lineage>
</organism>
<dbReference type="GO" id="GO:0004673">
    <property type="term" value="F:protein histidine kinase activity"/>
    <property type="evidence" value="ECO:0007669"/>
    <property type="project" value="UniProtKB-EC"/>
</dbReference>
<reference evidence="2 3" key="1">
    <citation type="submission" date="2017-07" db="EMBL/GenBank/DDBJ databases">
        <title>Genome Sequence of Sulfitobacter pseudonitzschiae Strain SMR1 Isolated from a culture of the Diatom Skeletonema marinoi.</title>
        <authorList>
            <person name="Topel M."/>
            <person name="Pinder M.I.M."/>
            <person name="Johansson O.N."/>
            <person name="Kourtchenko O."/>
            <person name="Godhe A."/>
            <person name="Clarke A.K."/>
        </authorList>
    </citation>
    <scope>NUCLEOTIDE SEQUENCE [LARGE SCALE GENOMIC DNA]</scope>
    <source>
        <strain evidence="2 3">SMR1</strain>
    </source>
</reference>
<evidence type="ECO:0000313" key="2">
    <source>
        <dbReference type="EMBL" id="ASM73989.1"/>
    </source>
</evidence>
<dbReference type="AlphaFoldDB" id="A0A221K4S4"/>
<protein>
    <submittedName>
        <fullName evidence="2">Sensor protein DivL</fullName>
        <ecNumber evidence="2">2.7.13.3</ecNumber>
    </submittedName>
</protein>
<proteinExistence type="predicted"/>
<keyword evidence="2" id="KW-0808">Transferase</keyword>
<evidence type="ECO:0000256" key="1">
    <source>
        <dbReference type="SAM" id="Phobius"/>
    </source>
</evidence>
<dbReference type="InterPro" id="IPR035965">
    <property type="entry name" value="PAS-like_dom_sf"/>
</dbReference>
<gene>
    <name evidence="2" type="primary">divL</name>
    <name evidence="2" type="ORF">SULPSESMR1_03212</name>
</gene>
<dbReference type="KEGG" id="spse:SULPSESMR1_03212"/>
<feature type="transmembrane region" description="Helical" evidence="1">
    <location>
        <begin position="6"/>
        <end position="29"/>
    </location>
</feature>
<dbReference type="Proteomes" id="UP000199754">
    <property type="component" value="Chromosome"/>
</dbReference>
<sequence length="509" mass="56125">MPLIDIITLVLVSCFSAAAVLGLCCWFGFGRKIEGAGDASDIKVLFEGDLATHASPAALVAFNSTLDDLTWDSAQAQLRYRFQNLPPDPAVLDDGVQHMQALMPGDGAVLTVEKRRDLIEMSLSGDRNESVGYHAQLKLLQAKIDTLERSSVSAPYPMWQKNQQGHITWKNAAYDELAQSVGQGDADIALFDDVLGSAATPIHRRAAITTHPDGKTRWFDASQQDVDGVIVAHAVNIDAVIDAEVAQRNFVQTLAKTFAQLSIGLAIFDRKGQLALFNPALVDLTRLPAEFLSTQPYLLSFFDHLRENRMMPEPKNYGSWRQDIAELIKAASDGRYLEIWTLESGQTYRVSGKPHPDRAVAFLIEDISAEIALTRNFRAELEMGQSMMDALSVGLAVFTPAGVLTLCNCVYSQMWGFDPDRSFADITINDSVQVWRAKCVPTTAWDEIRDFVKSTGPRTEWQVDLETTDSVDIQCTITPLTGGATMLKFRVLGDRMPNQPDHLTIAQTG</sequence>
<accession>A0A221K4S4</accession>
<dbReference type="RefSeq" id="WP_089421742.1">
    <property type="nucleotide sequence ID" value="NZ_CP022415.1"/>
</dbReference>
<keyword evidence="1" id="KW-0472">Membrane</keyword>